<dbReference type="KEGG" id="bpg:Bathy10g03910"/>
<evidence type="ECO:0000313" key="5">
    <source>
        <dbReference type="EMBL" id="CCO18036.1"/>
    </source>
</evidence>
<dbReference type="GO" id="GO:0020037">
    <property type="term" value="F:heme binding"/>
    <property type="evidence" value="ECO:0007669"/>
    <property type="project" value="InterPro"/>
</dbReference>
<protein>
    <recommendedName>
        <fullName evidence="4">Plant heme peroxidase family profile domain-containing protein</fullName>
    </recommendedName>
</protein>
<dbReference type="CDD" id="cd00314">
    <property type="entry name" value="plant_peroxidase_like"/>
    <property type="match status" value="1"/>
</dbReference>
<dbReference type="OrthoDB" id="2859658at2759"/>
<dbReference type="PANTHER" id="PTHR31356:SF34">
    <property type="entry name" value="THYLAKOID LUMENAL 29 KDA PROTEIN, CHLOROPLASTIC"/>
    <property type="match status" value="1"/>
</dbReference>
<dbReference type="GO" id="GO:0004601">
    <property type="term" value="F:peroxidase activity"/>
    <property type="evidence" value="ECO:0007669"/>
    <property type="project" value="InterPro"/>
</dbReference>
<feature type="domain" description="Plant heme peroxidase family profile" evidence="4">
    <location>
        <begin position="145"/>
        <end position="296"/>
    </location>
</feature>
<dbReference type="GO" id="GO:0042744">
    <property type="term" value="P:hydrogen peroxide catabolic process"/>
    <property type="evidence" value="ECO:0007669"/>
    <property type="project" value="TreeGrafter"/>
</dbReference>
<evidence type="ECO:0000256" key="3">
    <source>
        <dbReference type="SAM" id="MobiDB-lite"/>
    </source>
</evidence>
<dbReference type="InterPro" id="IPR044831">
    <property type="entry name" value="Ccp1-like"/>
</dbReference>
<dbReference type="Pfam" id="PF00141">
    <property type="entry name" value="peroxidase"/>
    <property type="match status" value="1"/>
</dbReference>
<comment type="similarity">
    <text evidence="2">Belongs to the peroxidase family.</text>
</comment>
<dbReference type="GeneID" id="19013466"/>
<dbReference type="STRING" id="41875.K8EJ36"/>
<dbReference type="EMBL" id="FO082269">
    <property type="protein sequence ID" value="CCO18036.1"/>
    <property type="molecule type" value="Genomic_DNA"/>
</dbReference>
<organism evidence="5 6">
    <name type="scientific">Bathycoccus prasinos</name>
    <dbReference type="NCBI Taxonomy" id="41875"/>
    <lineage>
        <taxon>Eukaryota</taxon>
        <taxon>Viridiplantae</taxon>
        <taxon>Chlorophyta</taxon>
        <taxon>Mamiellophyceae</taxon>
        <taxon>Mamiellales</taxon>
        <taxon>Bathycoccaceae</taxon>
        <taxon>Bathycoccus</taxon>
    </lineage>
</organism>
<dbReference type="GO" id="GO:0000302">
    <property type="term" value="P:response to reactive oxygen species"/>
    <property type="evidence" value="ECO:0007669"/>
    <property type="project" value="TreeGrafter"/>
</dbReference>
<evidence type="ECO:0000313" key="6">
    <source>
        <dbReference type="Proteomes" id="UP000198341"/>
    </source>
</evidence>
<gene>
    <name evidence="5" type="ordered locus">Bathy10g03910</name>
</gene>
<feature type="region of interest" description="Disordered" evidence="3">
    <location>
        <begin position="1"/>
        <end position="42"/>
    </location>
</feature>
<accession>K8EJ36</accession>
<dbReference type="GO" id="GO:0034599">
    <property type="term" value="P:cellular response to oxidative stress"/>
    <property type="evidence" value="ECO:0007669"/>
    <property type="project" value="InterPro"/>
</dbReference>
<dbReference type="SUPFAM" id="SSF48113">
    <property type="entry name" value="Heme-dependent peroxidases"/>
    <property type="match status" value="1"/>
</dbReference>
<dbReference type="RefSeq" id="XP_007510503.1">
    <property type="nucleotide sequence ID" value="XM_007510441.1"/>
</dbReference>
<reference evidence="5 6" key="1">
    <citation type="submission" date="2011-10" db="EMBL/GenBank/DDBJ databases">
        <authorList>
            <person name="Genoscope - CEA"/>
        </authorList>
    </citation>
    <scope>NUCLEOTIDE SEQUENCE [LARGE SCALE GENOMIC DNA]</scope>
    <source>
        <strain evidence="5 6">RCC 1105</strain>
    </source>
</reference>
<dbReference type="AlphaFoldDB" id="K8EJ36"/>
<evidence type="ECO:0000256" key="1">
    <source>
        <dbReference type="ARBA" id="ARBA00023002"/>
    </source>
</evidence>
<evidence type="ECO:0000259" key="4">
    <source>
        <dbReference type="Pfam" id="PF00141"/>
    </source>
</evidence>
<proteinExistence type="inferred from homology"/>
<evidence type="ECO:0000256" key="2">
    <source>
        <dbReference type="RuleBase" id="RU004241"/>
    </source>
</evidence>
<keyword evidence="6" id="KW-1185">Reference proteome</keyword>
<dbReference type="InterPro" id="IPR002016">
    <property type="entry name" value="Haem_peroxidase"/>
</dbReference>
<keyword evidence="1" id="KW-0560">Oxidoreductase</keyword>
<sequence length="420" mass="45207">MSKSKKRFSSSSVCVRSKRSARAASVKSDDDDDANVDNNNGSVNRRNALLAMTVISTSAAQSALALDLGSLAEDLLKEKDMSANEDMNAIKAKRAVNLPKLEVEPLDRLEGAARTSGANKSKAQIEYAQYIAPIIEDNIDLDFGSYCRLALADAGTHSVVGKKYGLNGSVRFELDRPENKGLKKAMASIEKIKKAVDKETTQPVSYADLIAIVPHFAARIQFKKDYVEEVGNDDNYEFLFIGTNPFLGAKVRVGRLDATEADPEGLIPNLETATGAELLAWFKRMGKGPNELAALAPYLYSDPAKGLEVVSQDGTCERLLGVFETQRILGKRAPGPAVTIIKNFKQITDNAIPGGAMEIAPAVFDPPYVDYAFIKGGGEIPRVGAYPARPNAAREGGSVFALRMRGETGSVSSLGGRKQD</sequence>
<dbReference type="Proteomes" id="UP000198341">
    <property type="component" value="Chromosome 10"/>
</dbReference>
<dbReference type="InterPro" id="IPR010255">
    <property type="entry name" value="Haem_peroxidase_sf"/>
</dbReference>
<dbReference type="Gene3D" id="1.10.520.10">
    <property type="match status" value="1"/>
</dbReference>
<name>K8EJ36_9CHLO</name>
<dbReference type="PANTHER" id="PTHR31356">
    <property type="entry name" value="THYLAKOID LUMENAL 29 KDA PROTEIN, CHLOROPLASTIC-RELATED"/>
    <property type="match status" value="1"/>
</dbReference>
<dbReference type="eggNOG" id="ENOG502QR5T">
    <property type="taxonomic scope" value="Eukaryota"/>
</dbReference>